<dbReference type="EMBL" id="NOWC01000004">
    <property type="protein sequence ID" value="OZS75765.1"/>
    <property type="molecule type" value="Genomic_DNA"/>
</dbReference>
<reference evidence="2 3" key="1">
    <citation type="submission" date="2017-07" db="EMBL/GenBank/DDBJ databases">
        <title>blaIMP-27 on transferable plasmids in Proteus mirabilis and Providencia rettgeri.</title>
        <authorList>
            <person name="Potter R."/>
        </authorList>
    </citation>
    <scope>NUCLEOTIDE SEQUENCE [LARGE SCALE GENOMIC DNA]</scope>
    <source>
        <strain evidence="2 3">PR1</strain>
    </source>
</reference>
<evidence type="ECO:0000259" key="1">
    <source>
        <dbReference type="Pfam" id="PF06223"/>
    </source>
</evidence>
<comment type="caution">
    <text evidence="2">The sequence shown here is derived from an EMBL/GenBank/DDBJ whole genome shotgun (WGS) entry which is preliminary data.</text>
</comment>
<dbReference type="AlphaFoldDB" id="A0A264VWW1"/>
<dbReference type="Proteomes" id="UP000216001">
    <property type="component" value="Unassembled WGS sequence"/>
</dbReference>
<evidence type="ECO:0000313" key="2">
    <source>
        <dbReference type="EMBL" id="OZS75765.1"/>
    </source>
</evidence>
<dbReference type="Pfam" id="PF06223">
    <property type="entry name" value="Phage_tail_T"/>
    <property type="match status" value="1"/>
</dbReference>
<organism evidence="2 3">
    <name type="scientific">Providencia rettgeri</name>
    <dbReference type="NCBI Taxonomy" id="587"/>
    <lineage>
        <taxon>Bacteria</taxon>
        <taxon>Pseudomonadati</taxon>
        <taxon>Pseudomonadota</taxon>
        <taxon>Gammaproteobacteria</taxon>
        <taxon>Enterobacterales</taxon>
        <taxon>Morganellaceae</taxon>
        <taxon>Providencia</taxon>
    </lineage>
</organism>
<dbReference type="RefSeq" id="WP_094961028.1">
    <property type="nucleotide sequence ID" value="NZ_NOWC01000004.1"/>
</dbReference>
<proteinExistence type="predicted"/>
<accession>A0A264VWW1</accession>
<dbReference type="InterPro" id="IPR009350">
    <property type="entry name" value="Phage_tail_T"/>
</dbReference>
<name>A0A264VWW1_PRORE</name>
<sequence>MMTLALRLGKTLDELASSMSMSELQMWLEYDAISPIGDQRSDIHAALISSAVFNSQGVKATVADMLPIWSSDEQVEASNDDVSGFESFLSNLAQ</sequence>
<evidence type="ECO:0000313" key="3">
    <source>
        <dbReference type="Proteomes" id="UP000216001"/>
    </source>
</evidence>
<protein>
    <submittedName>
        <fullName evidence="2">Phage tail protein</fullName>
    </submittedName>
</protein>
<gene>
    <name evidence="2" type="ORF">CHI95_05670</name>
</gene>
<feature type="domain" description="Minor tail T" evidence="1">
    <location>
        <begin position="20"/>
        <end position="80"/>
    </location>
</feature>